<feature type="region of interest" description="Disordered" evidence="3">
    <location>
        <begin position="223"/>
        <end position="250"/>
    </location>
</feature>
<dbReference type="EMBL" id="HG805892">
    <property type="protein sequence ID" value="CDW54343.1"/>
    <property type="molecule type" value="Genomic_DNA"/>
</dbReference>
<name>A0A077Z3T9_TRITR</name>
<dbReference type="AlphaFoldDB" id="A0A077Z3T9"/>
<evidence type="ECO:0000256" key="1">
    <source>
        <dbReference type="ARBA" id="ARBA00023054"/>
    </source>
</evidence>
<evidence type="ECO:0000256" key="3">
    <source>
        <dbReference type="SAM" id="MobiDB-lite"/>
    </source>
</evidence>
<dbReference type="GO" id="GO:0008017">
    <property type="term" value="F:microtubule binding"/>
    <property type="evidence" value="ECO:0007669"/>
    <property type="project" value="TreeGrafter"/>
</dbReference>
<dbReference type="OrthoDB" id="2130750at2759"/>
<dbReference type="InterPro" id="IPR051293">
    <property type="entry name" value="MTUS1/CCDC69"/>
</dbReference>
<organism evidence="4 5">
    <name type="scientific">Trichuris trichiura</name>
    <name type="common">Whipworm</name>
    <name type="synonym">Trichocephalus trichiurus</name>
    <dbReference type="NCBI Taxonomy" id="36087"/>
    <lineage>
        <taxon>Eukaryota</taxon>
        <taxon>Metazoa</taxon>
        <taxon>Ecdysozoa</taxon>
        <taxon>Nematoda</taxon>
        <taxon>Enoplea</taxon>
        <taxon>Dorylaimia</taxon>
        <taxon>Trichinellida</taxon>
        <taxon>Trichuridae</taxon>
        <taxon>Trichuris</taxon>
    </lineage>
</organism>
<dbReference type="Proteomes" id="UP000030665">
    <property type="component" value="Unassembled WGS sequence"/>
</dbReference>
<feature type="region of interest" description="Disordered" evidence="3">
    <location>
        <begin position="330"/>
        <end position="354"/>
    </location>
</feature>
<reference evidence="4" key="2">
    <citation type="submission" date="2014-03" db="EMBL/GenBank/DDBJ databases">
        <title>The whipworm genome and dual-species transcriptomics of an intimate host-pathogen interaction.</title>
        <authorList>
            <person name="Foth B.J."/>
            <person name="Tsai I.J."/>
            <person name="Reid A.J."/>
            <person name="Bancroft A.J."/>
            <person name="Nichol S."/>
            <person name="Tracey A."/>
            <person name="Holroyd N."/>
            <person name="Cotton J.A."/>
            <person name="Stanley E.J."/>
            <person name="Zarowiecki M."/>
            <person name="Liu J.Z."/>
            <person name="Huckvale T."/>
            <person name="Cooper P.J."/>
            <person name="Grencis R.K."/>
            <person name="Berriman M."/>
        </authorList>
    </citation>
    <scope>NUCLEOTIDE SEQUENCE [LARGE SCALE GENOMIC DNA]</scope>
</reference>
<dbReference type="GO" id="GO:0005737">
    <property type="term" value="C:cytoplasm"/>
    <property type="evidence" value="ECO:0007669"/>
    <property type="project" value="TreeGrafter"/>
</dbReference>
<accession>A0A077Z3T9</accession>
<evidence type="ECO:0000256" key="2">
    <source>
        <dbReference type="SAM" id="Coils"/>
    </source>
</evidence>
<sequence>MKIRYGGYHAEVCQSERKFARSVEETKLASNERFANNMKEIESLRAVLEMKTEQNRQLQSKLKDLEKEVEEAEKMKARIALLEQKNDELKEALELKKMAEKRLAVRHGDLLKTCEREKENSKRLKMDKEQLQFQLQQMLMTQSAYETPIHRQCTTSLESSATEEEGICQGKMSQSLIQIYADCSPRHTRDRQVTVYTHEGVQKATIPEDERLADNWKRRGDCQRSRNLSGGVEDLPGNEKVPVGRHRRRVRSSCEVETAHSSQRLCESLTGSLSCQVSEATDTDECHSLGDQENGSPGSTETRLDHITERTSGNCCIDSGIFVASYHSDSNEAGNKADAAADFPDKDEKLFYRH</sequence>
<dbReference type="STRING" id="36087.A0A077Z3T9"/>
<feature type="compositionally biased region" description="Basic and acidic residues" evidence="3">
    <location>
        <begin position="343"/>
        <end position="354"/>
    </location>
</feature>
<evidence type="ECO:0000313" key="4">
    <source>
        <dbReference type="EMBL" id="CDW54343.1"/>
    </source>
</evidence>
<protein>
    <submittedName>
        <fullName evidence="4">Uncharacterized protein</fullName>
    </submittedName>
</protein>
<dbReference type="PANTHER" id="PTHR24200">
    <property type="entry name" value="TOUCAN, ISOFORM A"/>
    <property type="match status" value="1"/>
</dbReference>
<keyword evidence="5" id="KW-1185">Reference proteome</keyword>
<evidence type="ECO:0000313" key="5">
    <source>
        <dbReference type="Proteomes" id="UP000030665"/>
    </source>
</evidence>
<feature type="coiled-coil region" evidence="2">
    <location>
        <begin position="31"/>
        <end position="134"/>
    </location>
</feature>
<reference evidence="4" key="1">
    <citation type="submission" date="2014-01" db="EMBL/GenBank/DDBJ databases">
        <authorList>
            <person name="Aslett M."/>
        </authorList>
    </citation>
    <scope>NUCLEOTIDE SEQUENCE</scope>
</reference>
<keyword evidence="1 2" id="KW-0175">Coiled coil</keyword>
<dbReference type="GO" id="GO:0005634">
    <property type="term" value="C:nucleus"/>
    <property type="evidence" value="ECO:0007669"/>
    <property type="project" value="TreeGrafter"/>
</dbReference>
<dbReference type="PANTHER" id="PTHR24200:SF11">
    <property type="entry name" value="TOUCAN, ISOFORM A"/>
    <property type="match status" value="1"/>
</dbReference>
<proteinExistence type="predicted"/>
<gene>
    <name evidence="4" type="ORF">TTRE_0000261301</name>
</gene>